<name>A0A8J6M7G1_9FIRM</name>
<dbReference type="Proteomes" id="UP000661435">
    <property type="component" value="Unassembled WGS sequence"/>
</dbReference>
<organism evidence="1 2">
    <name type="scientific">Lawsonibacter hominis</name>
    <dbReference type="NCBI Taxonomy" id="2763053"/>
    <lineage>
        <taxon>Bacteria</taxon>
        <taxon>Bacillati</taxon>
        <taxon>Bacillota</taxon>
        <taxon>Clostridia</taxon>
        <taxon>Eubacteriales</taxon>
        <taxon>Oscillospiraceae</taxon>
        <taxon>Lawsonibacter</taxon>
    </lineage>
</organism>
<protein>
    <submittedName>
        <fullName evidence="1">Sigma-70 family RNA polymerase sigma factor</fullName>
    </submittedName>
</protein>
<gene>
    <name evidence="1" type="ORF">H8S57_00545</name>
</gene>
<dbReference type="SUPFAM" id="SSF88659">
    <property type="entry name" value="Sigma3 and sigma4 domains of RNA polymerase sigma factors"/>
    <property type="match status" value="1"/>
</dbReference>
<accession>A0A8J6M7G1</accession>
<dbReference type="AlphaFoldDB" id="A0A8J6M7G1"/>
<proteinExistence type="predicted"/>
<evidence type="ECO:0000313" key="2">
    <source>
        <dbReference type="Proteomes" id="UP000661435"/>
    </source>
</evidence>
<dbReference type="Gene3D" id="1.10.10.10">
    <property type="entry name" value="Winged helix-like DNA-binding domain superfamily/Winged helix DNA-binding domain"/>
    <property type="match status" value="1"/>
</dbReference>
<keyword evidence="2" id="KW-1185">Reference proteome</keyword>
<dbReference type="InterPro" id="IPR036388">
    <property type="entry name" value="WH-like_DNA-bd_sf"/>
</dbReference>
<comment type="caution">
    <text evidence="1">The sequence shown here is derived from an EMBL/GenBank/DDBJ whole genome shotgun (WGS) entry which is preliminary data.</text>
</comment>
<dbReference type="EMBL" id="JACOPP010000001">
    <property type="protein sequence ID" value="MBC5732216.1"/>
    <property type="molecule type" value="Genomic_DNA"/>
</dbReference>
<reference evidence="1" key="1">
    <citation type="submission" date="2020-08" db="EMBL/GenBank/DDBJ databases">
        <title>Genome public.</title>
        <authorList>
            <person name="Liu C."/>
            <person name="Sun Q."/>
        </authorList>
    </citation>
    <scope>NUCLEOTIDE SEQUENCE</scope>
    <source>
        <strain evidence="1">NSJ-51</strain>
    </source>
</reference>
<dbReference type="InterPro" id="IPR013324">
    <property type="entry name" value="RNA_pol_sigma_r3/r4-like"/>
</dbReference>
<sequence>MPVSSESSRNLLDFLNDLEEKVMWQRNNGQAREELQIKFTGYLIQAVRRTQRDYLKALYAYSNQETLTDTIFVVSQTLEQEVMERLPLWENIESGALLYALKQLDERERYVFLARVLDKRPFDVIGVQLGLSYKGAAAVYYRAIRKLKKSIEGVNGYDI</sequence>
<evidence type="ECO:0000313" key="1">
    <source>
        <dbReference type="EMBL" id="MBC5732216.1"/>
    </source>
</evidence>